<dbReference type="FunFam" id="1.10.246.110:FF:000001">
    <property type="entry name" value="ATP synthase-coupling factor 6, mitochondrial"/>
    <property type="match status" value="1"/>
</dbReference>
<dbReference type="Pfam" id="PF05511">
    <property type="entry name" value="ATP-synt_F6"/>
    <property type="match status" value="1"/>
</dbReference>
<name>A0A9J7LUE3_BRAFL</name>
<evidence type="ECO:0000256" key="10">
    <source>
        <dbReference type="ARBA" id="ARBA00029863"/>
    </source>
</evidence>
<sequence length="107" mass="11710">MLANTLRQSLCRCRPAAYAQVLRPLSTGAAVQAAEAADPIQKLFLDNIRTYSNKSKAAGGAPVDAGKEFDAKMKAEIDKLTKQYSTTTKGDLTKFPEFKFEDPKLQV</sequence>
<dbReference type="GO" id="GO:0015078">
    <property type="term" value="F:proton transmembrane transporter activity"/>
    <property type="evidence" value="ECO:0007669"/>
    <property type="project" value="InterPro"/>
</dbReference>
<reference evidence="14" key="2">
    <citation type="submission" date="2025-08" db="UniProtKB">
        <authorList>
            <consortium name="RefSeq"/>
        </authorList>
    </citation>
    <scope>IDENTIFICATION</scope>
    <source>
        <strain evidence="14">S238N-H82</strain>
        <tissue evidence="14">Testes</tissue>
    </source>
</reference>
<keyword evidence="13" id="KW-1185">Reference proteome</keyword>
<dbReference type="PANTHER" id="PTHR12441">
    <property type="entry name" value="ATP SYNTHASE COUPLING FACTOR 6, MITOCHONDRIAL"/>
    <property type="match status" value="1"/>
</dbReference>
<dbReference type="GO" id="GO:0015986">
    <property type="term" value="P:proton motive force-driven ATP synthesis"/>
    <property type="evidence" value="ECO:0007669"/>
    <property type="project" value="InterPro"/>
</dbReference>
<dbReference type="SUPFAM" id="SSF111357">
    <property type="entry name" value="Mitochondrial ATP synthase coupling factor 6"/>
    <property type="match status" value="1"/>
</dbReference>
<evidence type="ECO:0000256" key="3">
    <source>
        <dbReference type="ARBA" id="ARBA00022448"/>
    </source>
</evidence>
<comment type="similarity">
    <text evidence="2">Belongs to the eukaryotic ATPase subunit F6 family.</text>
</comment>
<evidence type="ECO:0000313" key="14">
    <source>
        <dbReference type="RefSeq" id="XP_035689262.1"/>
    </source>
</evidence>
<keyword evidence="6" id="KW-0999">Mitochondrion inner membrane</keyword>
<keyword evidence="7" id="KW-0406">Ion transport</keyword>
<keyword evidence="4" id="KW-0138">CF(0)</keyword>
<dbReference type="OMA" id="MTKFPTF"/>
<comment type="subcellular location">
    <subcellularLocation>
        <location evidence="1">Mitochondrion inner membrane</location>
    </subcellularLocation>
</comment>
<dbReference type="InterPro" id="IPR008387">
    <property type="entry name" value="ATP_synth_f6_mt"/>
</dbReference>
<evidence type="ECO:0000256" key="7">
    <source>
        <dbReference type="ARBA" id="ARBA00023065"/>
    </source>
</evidence>
<organism evidence="13 14">
    <name type="scientific">Branchiostoma floridae</name>
    <name type="common">Florida lancelet</name>
    <name type="synonym">Amphioxus</name>
    <dbReference type="NCBI Taxonomy" id="7739"/>
    <lineage>
        <taxon>Eukaryota</taxon>
        <taxon>Metazoa</taxon>
        <taxon>Chordata</taxon>
        <taxon>Cephalochordata</taxon>
        <taxon>Leptocardii</taxon>
        <taxon>Amphioxiformes</taxon>
        <taxon>Branchiostomatidae</taxon>
        <taxon>Branchiostoma</taxon>
    </lineage>
</organism>
<dbReference type="InterPro" id="IPR036204">
    <property type="entry name" value="ATP_synth_f6_sf_mt"/>
</dbReference>
<dbReference type="PANTHER" id="PTHR12441:SF10">
    <property type="entry name" value="ATP SYNTHASE-COUPLING FACTOR 6, MITOCHONDRIAL"/>
    <property type="match status" value="1"/>
</dbReference>
<dbReference type="RefSeq" id="XP_035689262.1">
    <property type="nucleotide sequence ID" value="XM_035833369.1"/>
</dbReference>
<proteinExistence type="inferred from homology"/>
<evidence type="ECO:0000256" key="9">
    <source>
        <dbReference type="ARBA" id="ARBA00023136"/>
    </source>
</evidence>
<dbReference type="GeneID" id="118424688"/>
<gene>
    <name evidence="14" type="primary">LOC118424688</name>
</gene>
<keyword evidence="8" id="KW-0496">Mitochondrion</keyword>
<evidence type="ECO:0000256" key="5">
    <source>
        <dbReference type="ARBA" id="ARBA00022781"/>
    </source>
</evidence>
<evidence type="ECO:0000256" key="11">
    <source>
        <dbReference type="ARBA" id="ARBA00059339"/>
    </source>
</evidence>
<reference evidence="13" key="1">
    <citation type="journal article" date="2020" name="Nat. Ecol. Evol.">
        <title>Deeply conserved synteny resolves early events in vertebrate evolution.</title>
        <authorList>
            <person name="Simakov O."/>
            <person name="Marletaz F."/>
            <person name="Yue J.X."/>
            <person name="O'Connell B."/>
            <person name="Jenkins J."/>
            <person name="Brandt A."/>
            <person name="Calef R."/>
            <person name="Tung C.H."/>
            <person name="Huang T.K."/>
            <person name="Schmutz J."/>
            <person name="Satoh N."/>
            <person name="Yu J.K."/>
            <person name="Putnam N.H."/>
            <person name="Green R.E."/>
            <person name="Rokhsar D.S."/>
        </authorList>
    </citation>
    <scope>NUCLEOTIDE SEQUENCE [LARGE SCALE GENOMIC DNA]</scope>
    <source>
        <strain evidence="13">S238N-H82</strain>
    </source>
</reference>
<dbReference type="Gene3D" id="1.10.246.110">
    <property type="entry name" value="Mitochondrial ATP synthase-coupling factor 6"/>
    <property type="match status" value="1"/>
</dbReference>
<dbReference type="GO" id="GO:0045259">
    <property type="term" value="C:proton-transporting ATP synthase complex"/>
    <property type="evidence" value="ECO:0007669"/>
    <property type="project" value="UniProtKB-KW"/>
</dbReference>
<dbReference type="GO" id="GO:0005743">
    <property type="term" value="C:mitochondrial inner membrane"/>
    <property type="evidence" value="ECO:0007669"/>
    <property type="project" value="UniProtKB-SubCell"/>
</dbReference>
<keyword evidence="3" id="KW-0813">Transport</keyword>
<evidence type="ECO:0000256" key="2">
    <source>
        <dbReference type="ARBA" id="ARBA00007346"/>
    </source>
</evidence>
<protein>
    <recommendedName>
        <fullName evidence="12">ATP synthase peripheral stalk subunit F6, mitochondrial</fullName>
    </recommendedName>
    <alternativeName>
        <fullName evidence="10">ATP synthase peripheral stalk subunit F6</fullName>
    </alternativeName>
</protein>
<evidence type="ECO:0000256" key="12">
    <source>
        <dbReference type="ARBA" id="ARBA00073749"/>
    </source>
</evidence>
<dbReference type="Proteomes" id="UP000001554">
    <property type="component" value="Chromosome 10"/>
</dbReference>
<dbReference type="AlphaFoldDB" id="A0A9J7LUE3"/>
<accession>A0A9J7LUE3</accession>
<evidence type="ECO:0000313" key="13">
    <source>
        <dbReference type="Proteomes" id="UP000001554"/>
    </source>
</evidence>
<keyword evidence="9" id="KW-0472">Membrane</keyword>
<evidence type="ECO:0000256" key="1">
    <source>
        <dbReference type="ARBA" id="ARBA00004273"/>
    </source>
</evidence>
<keyword evidence="5" id="KW-0375">Hydrogen ion transport</keyword>
<evidence type="ECO:0000256" key="4">
    <source>
        <dbReference type="ARBA" id="ARBA00022547"/>
    </source>
</evidence>
<evidence type="ECO:0000256" key="6">
    <source>
        <dbReference type="ARBA" id="ARBA00022792"/>
    </source>
</evidence>
<evidence type="ECO:0000256" key="8">
    <source>
        <dbReference type="ARBA" id="ARBA00023128"/>
    </source>
</evidence>
<comment type="function">
    <text evidence="11">Subunit F6, of the mitochondrial membrane ATP synthase complex (F(1)F(0) ATP synthase or Complex V) that produces ATP from ADP in the presence of a proton gradient across the membrane which is generated by electron transport complexes of the respiratory chain. ATP synthase complex consist of a soluble F(1) head domain - the catalytic core - and a membrane F(1) domain - the membrane proton channel. These two domains are linked by a central stalk rotating inside the F(1) region and a stationary peripheral stalk. During catalysis, ATP synthesis in the catalytic domain of F(1) is coupled via a rotary mechanism of the central stalk subunits to proton translocation. In vivo, can only synthesize ATP although its ATP hydrolase activity can be activated artificially in vitro. Part of the complex F(0) domain. Part of the complex F(0) domain and the peripheric stalk, which acts as a stator to hold the catalytic alpha(3)beta(3) subcomplex and subunit a/ATP6 static relative to the rotary elements.</text>
</comment>